<evidence type="ECO:0000313" key="2">
    <source>
        <dbReference type="Proteomes" id="UP001519460"/>
    </source>
</evidence>
<keyword evidence="2" id="KW-1185">Reference proteome</keyword>
<proteinExistence type="predicted"/>
<dbReference type="AlphaFoldDB" id="A0ABD0KJX3"/>
<gene>
    <name evidence="1" type="ORF">BaRGS_00021524</name>
</gene>
<name>A0ABD0KJX3_9CAEN</name>
<comment type="caution">
    <text evidence="1">The sequence shown here is derived from an EMBL/GenBank/DDBJ whole genome shotgun (WGS) entry which is preliminary data.</text>
</comment>
<accession>A0ABD0KJX3</accession>
<dbReference type="EMBL" id="JACVVK020000167">
    <property type="protein sequence ID" value="KAK7487296.1"/>
    <property type="molecule type" value="Genomic_DNA"/>
</dbReference>
<dbReference type="Proteomes" id="UP001519460">
    <property type="component" value="Unassembled WGS sequence"/>
</dbReference>
<evidence type="ECO:0000313" key="1">
    <source>
        <dbReference type="EMBL" id="KAK7487296.1"/>
    </source>
</evidence>
<reference evidence="1 2" key="1">
    <citation type="journal article" date="2023" name="Sci. Data">
        <title>Genome assembly of the Korean intertidal mud-creeper Batillaria attramentaria.</title>
        <authorList>
            <person name="Patra A.K."/>
            <person name="Ho P.T."/>
            <person name="Jun S."/>
            <person name="Lee S.J."/>
            <person name="Kim Y."/>
            <person name="Won Y.J."/>
        </authorList>
    </citation>
    <scope>NUCLEOTIDE SEQUENCE [LARGE SCALE GENOMIC DNA]</scope>
    <source>
        <strain evidence="1">Wonlab-2016</strain>
    </source>
</reference>
<sequence length="79" mass="8701">MLCEAHTASNLSPRSLPPKCKMAQVFLRSKALIGPFARWRRSVLTSGVGRLRRQRGDVHFAAGNVMLSANKQQVPAART</sequence>
<protein>
    <submittedName>
        <fullName evidence="1">Uncharacterized protein</fullName>
    </submittedName>
</protein>
<organism evidence="1 2">
    <name type="scientific">Batillaria attramentaria</name>
    <dbReference type="NCBI Taxonomy" id="370345"/>
    <lineage>
        <taxon>Eukaryota</taxon>
        <taxon>Metazoa</taxon>
        <taxon>Spiralia</taxon>
        <taxon>Lophotrochozoa</taxon>
        <taxon>Mollusca</taxon>
        <taxon>Gastropoda</taxon>
        <taxon>Caenogastropoda</taxon>
        <taxon>Sorbeoconcha</taxon>
        <taxon>Cerithioidea</taxon>
        <taxon>Batillariidae</taxon>
        <taxon>Batillaria</taxon>
    </lineage>
</organism>